<name>A0AAV7QGZ6_PLEWA</name>
<comment type="caution">
    <text evidence="1">The sequence shown here is derived from an EMBL/GenBank/DDBJ whole genome shotgun (WGS) entry which is preliminary data.</text>
</comment>
<evidence type="ECO:0000313" key="1">
    <source>
        <dbReference type="EMBL" id="KAJ1138572.1"/>
    </source>
</evidence>
<dbReference type="AlphaFoldDB" id="A0AAV7QGZ6"/>
<evidence type="ECO:0000313" key="2">
    <source>
        <dbReference type="Proteomes" id="UP001066276"/>
    </source>
</evidence>
<proteinExistence type="predicted"/>
<accession>A0AAV7QGZ6</accession>
<protein>
    <submittedName>
        <fullName evidence="1">Uncharacterized protein</fullName>
    </submittedName>
</protein>
<organism evidence="1 2">
    <name type="scientific">Pleurodeles waltl</name>
    <name type="common">Iberian ribbed newt</name>
    <dbReference type="NCBI Taxonomy" id="8319"/>
    <lineage>
        <taxon>Eukaryota</taxon>
        <taxon>Metazoa</taxon>
        <taxon>Chordata</taxon>
        <taxon>Craniata</taxon>
        <taxon>Vertebrata</taxon>
        <taxon>Euteleostomi</taxon>
        <taxon>Amphibia</taxon>
        <taxon>Batrachia</taxon>
        <taxon>Caudata</taxon>
        <taxon>Salamandroidea</taxon>
        <taxon>Salamandridae</taxon>
        <taxon>Pleurodelinae</taxon>
        <taxon>Pleurodeles</taxon>
    </lineage>
</organism>
<keyword evidence="2" id="KW-1185">Reference proteome</keyword>
<gene>
    <name evidence="1" type="ORF">NDU88_004953</name>
</gene>
<dbReference type="Proteomes" id="UP001066276">
    <property type="component" value="Chromosome 6"/>
</dbReference>
<sequence length="164" mass="17233">MGRPSLCGAGSGARPGRAAAAEHSRLWLTLVAGPPALKPLRGSGRLSPAHLWRPRLDHVEVAASAGPLRGHPGTERVCPAASWRSGAVALQLIVREAAKGEVGGTDRPAVLRGGSGRQHCAAWAFRPRWDLTGPGVANGELGRGDWLLLSRSATVNDGERRPQR</sequence>
<dbReference type="EMBL" id="JANPWB010000010">
    <property type="protein sequence ID" value="KAJ1138572.1"/>
    <property type="molecule type" value="Genomic_DNA"/>
</dbReference>
<reference evidence="1" key="1">
    <citation type="journal article" date="2022" name="bioRxiv">
        <title>Sequencing and chromosome-scale assembly of the giantPleurodeles waltlgenome.</title>
        <authorList>
            <person name="Brown T."/>
            <person name="Elewa A."/>
            <person name="Iarovenko S."/>
            <person name="Subramanian E."/>
            <person name="Araus A.J."/>
            <person name="Petzold A."/>
            <person name="Susuki M."/>
            <person name="Suzuki K.-i.T."/>
            <person name="Hayashi T."/>
            <person name="Toyoda A."/>
            <person name="Oliveira C."/>
            <person name="Osipova E."/>
            <person name="Leigh N.D."/>
            <person name="Simon A."/>
            <person name="Yun M.H."/>
        </authorList>
    </citation>
    <scope>NUCLEOTIDE SEQUENCE</scope>
    <source>
        <strain evidence="1">20211129_DDA</strain>
        <tissue evidence="1">Liver</tissue>
    </source>
</reference>